<evidence type="ECO:0000256" key="1">
    <source>
        <dbReference type="RuleBase" id="RU367018"/>
    </source>
</evidence>
<dbReference type="EMBL" id="KN407005">
    <property type="protein sequence ID" value="KHG16823.1"/>
    <property type="molecule type" value="Genomic_DNA"/>
</dbReference>
<reference evidence="5" key="1">
    <citation type="submission" date="2014-09" db="EMBL/GenBank/DDBJ databases">
        <authorList>
            <person name="Mudge J."/>
            <person name="Ramaraj T."/>
            <person name="Lindquist I.E."/>
            <person name="Bharti A.K."/>
            <person name="Sundararajan A."/>
            <person name="Cameron C.T."/>
            <person name="Woodward J.E."/>
            <person name="May G.D."/>
            <person name="Brubaker C."/>
            <person name="Broadhvest J."/>
            <person name="Wilkins T.A."/>
        </authorList>
    </citation>
    <scope>NUCLEOTIDE SEQUENCE</scope>
    <source>
        <strain evidence="5">cv. AKA8401</strain>
    </source>
</reference>
<dbReference type="Proteomes" id="UP000032142">
    <property type="component" value="Unassembled WGS sequence"/>
</dbReference>
<dbReference type="GO" id="GO:0008270">
    <property type="term" value="F:zinc ion binding"/>
    <property type="evidence" value="ECO:0007669"/>
    <property type="project" value="UniProtKB-UniRule"/>
</dbReference>
<comment type="function">
    <text evidence="1">Putative transcription activator involved in regulating light control of development.</text>
</comment>
<evidence type="ECO:0000259" key="3">
    <source>
        <dbReference type="Pfam" id="PF03101"/>
    </source>
</evidence>
<dbReference type="InterPro" id="IPR004330">
    <property type="entry name" value="FAR1_DNA_bnd_dom"/>
</dbReference>
<evidence type="ECO:0000313" key="4">
    <source>
        <dbReference type="EMBL" id="KHG16823.1"/>
    </source>
</evidence>
<dbReference type="PANTHER" id="PTHR31669">
    <property type="entry name" value="PROTEIN FAR1-RELATED SEQUENCE 10-RELATED"/>
    <property type="match status" value="1"/>
</dbReference>
<dbReference type="InterPro" id="IPR031052">
    <property type="entry name" value="FHY3/FAR1"/>
</dbReference>
<keyword evidence="1" id="KW-0863">Zinc-finger</keyword>
<keyword evidence="5" id="KW-1185">Reference proteome</keyword>
<evidence type="ECO:0000313" key="5">
    <source>
        <dbReference type="Proteomes" id="UP000032142"/>
    </source>
</evidence>
<accession>A0A0B0NQP0</accession>
<dbReference type="Pfam" id="PF03101">
    <property type="entry name" value="FAR1"/>
    <property type="match status" value="1"/>
</dbReference>
<feature type="region of interest" description="Disordered" evidence="2">
    <location>
        <begin position="405"/>
        <end position="430"/>
    </location>
</feature>
<keyword evidence="1" id="KW-0539">Nucleus</keyword>
<keyword evidence="1" id="KW-0479">Metal-binding</keyword>
<dbReference type="AlphaFoldDB" id="A0A0B0NQP0"/>
<dbReference type="GO" id="GO:0006355">
    <property type="term" value="P:regulation of DNA-templated transcription"/>
    <property type="evidence" value="ECO:0007669"/>
    <property type="project" value="UniProtKB-UniRule"/>
</dbReference>
<protein>
    <recommendedName>
        <fullName evidence="1">Protein FAR1-RELATED SEQUENCE</fullName>
    </recommendedName>
</protein>
<evidence type="ECO:0000256" key="2">
    <source>
        <dbReference type="SAM" id="MobiDB-lite"/>
    </source>
</evidence>
<feature type="compositionally biased region" description="Basic residues" evidence="2">
    <location>
        <begin position="421"/>
        <end position="430"/>
    </location>
</feature>
<sequence length="430" mass="48125">MVDSSSDDRVRSSSVDAARFHKEYGLDGLEFDSKEEAFSFYKQYAKSSGFSSIIKASRRSRISGKFIDAKFVCTRYGNDPESPLPAFATTIPVKKKRGRLNRSWSKTDCKAGMHVKRRQDGRWIVCSFIKEHNHDTFPDQGYYSRGHTPLALGNSDVSATAGRAKKMHLATSTQSGGRKKLDHHTAGMSTVQQSDSLSGVQSIPSQLILKRWTKDAKHSQTTVKQSDVVETRMRRYNDLCQRAFKLGDEGSLSQESYNIIFNALEEALGKCASVNYTIQNITGPMSAETQGPHHFEEENQNSSTTKEVKRTKTTLREGYPETEISNTGRCYSWQQLGLSNIRVPSPECSYESQENRHRMGQLSSTGPPHDAHCITQQRMNGMGQLPFRPQSISSCYDIQDGLQEMDQPNAGSSQLLGMASKKLHSKHISK</sequence>
<comment type="similarity">
    <text evidence="1">Belongs to the FHY3/FAR1 family.</text>
</comment>
<proteinExistence type="inferred from homology"/>
<keyword evidence="1" id="KW-0862">Zinc</keyword>
<comment type="subcellular location">
    <subcellularLocation>
        <location evidence="1">Nucleus</location>
    </subcellularLocation>
</comment>
<organism evidence="4 5">
    <name type="scientific">Gossypium arboreum</name>
    <name type="common">Tree cotton</name>
    <name type="synonym">Gossypium nanking</name>
    <dbReference type="NCBI Taxonomy" id="29729"/>
    <lineage>
        <taxon>Eukaryota</taxon>
        <taxon>Viridiplantae</taxon>
        <taxon>Streptophyta</taxon>
        <taxon>Embryophyta</taxon>
        <taxon>Tracheophyta</taxon>
        <taxon>Spermatophyta</taxon>
        <taxon>Magnoliopsida</taxon>
        <taxon>eudicotyledons</taxon>
        <taxon>Gunneridae</taxon>
        <taxon>Pentapetalae</taxon>
        <taxon>rosids</taxon>
        <taxon>malvids</taxon>
        <taxon>Malvales</taxon>
        <taxon>Malvaceae</taxon>
        <taxon>Malvoideae</taxon>
        <taxon>Gossypium</taxon>
    </lineage>
</organism>
<dbReference type="GO" id="GO:0005634">
    <property type="term" value="C:nucleus"/>
    <property type="evidence" value="ECO:0007669"/>
    <property type="project" value="UniProtKB-SubCell"/>
</dbReference>
<dbReference type="PANTHER" id="PTHR31669:SF62">
    <property type="entry name" value="PROTEIN FAR1-RELATED SEQUENCE 1"/>
    <property type="match status" value="1"/>
</dbReference>
<name>A0A0B0NQP0_GOSAR</name>
<feature type="region of interest" description="Disordered" evidence="2">
    <location>
        <begin position="289"/>
        <end position="311"/>
    </location>
</feature>
<gene>
    <name evidence="4" type="ORF">F383_00263</name>
</gene>
<feature type="domain" description="FAR1" evidence="3">
    <location>
        <begin position="39"/>
        <end position="137"/>
    </location>
</feature>